<gene>
    <name evidence="2" type="ORF">CIT292_10664</name>
</gene>
<dbReference type="EMBL" id="ABWL02000026">
    <property type="protein sequence ID" value="EFE05691.1"/>
    <property type="molecule type" value="Genomic_DNA"/>
</dbReference>
<comment type="caution">
    <text evidence="2">The sequence shown here is derived from an EMBL/GenBank/DDBJ whole genome shotgun (WGS) entry which is preliminary data.</text>
</comment>
<protein>
    <submittedName>
        <fullName evidence="2">Uncharacterized protein</fullName>
    </submittedName>
</protein>
<feature type="transmembrane region" description="Helical" evidence="1">
    <location>
        <begin position="21"/>
        <end position="46"/>
    </location>
</feature>
<keyword evidence="1" id="KW-0812">Transmembrane</keyword>
<evidence type="ECO:0000313" key="3">
    <source>
        <dbReference type="Proteomes" id="UP000003880"/>
    </source>
</evidence>
<keyword evidence="1" id="KW-0472">Membrane</keyword>
<organism evidence="2 3">
    <name type="scientific">Citrobacter youngae ATCC 29220</name>
    <dbReference type="NCBI Taxonomy" id="500640"/>
    <lineage>
        <taxon>Bacteria</taxon>
        <taxon>Pseudomonadati</taxon>
        <taxon>Pseudomonadota</taxon>
        <taxon>Gammaproteobacteria</taxon>
        <taxon>Enterobacterales</taxon>
        <taxon>Enterobacteriaceae</taxon>
        <taxon>Citrobacter</taxon>
        <taxon>Citrobacter freundii complex</taxon>
    </lineage>
</organism>
<reference evidence="2 3" key="1">
    <citation type="submission" date="2010-02" db="EMBL/GenBank/DDBJ databases">
        <authorList>
            <person name="Weinstock G."/>
            <person name="Sodergren E."/>
            <person name="Clifton S."/>
            <person name="Fulton L."/>
            <person name="Fulton B."/>
            <person name="Courtney L."/>
            <person name="Fronick C."/>
            <person name="Harrison M."/>
            <person name="Strong C."/>
            <person name="Farmer C."/>
            <person name="Delahaunty K."/>
            <person name="Markovic C."/>
            <person name="Hall O."/>
            <person name="Minx P."/>
            <person name="Tomlinson C."/>
            <person name="Mitreva M."/>
            <person name="Nelson J."/>
            <person name="Hou S."/>
            <person name="Wollam A."/>
            <person name="Pepin K.H."/>
            <person name="Johnson M."/>
            <person name="Bhonagiri V."/>
            <person name="Zhang X."/>
            <person name="Suruliraj S."/>
            <person name="Warren W."/>
            <person name="Chinwalla A."/>
            <person name="Mardis E.R."/>
            <person name="Wilson R.K."/>
        </authorList>
    </citation>
    <scope>NUCLEOTIDE SEQUENCE [LARGE SCALE GENOMIC DNA]</scope>
    <source>
        <strain evidence="2 3">ATCC 29220</strain>
    </source>
</reference>
<accession>D4BK48</accession>
<dbReference type="AlphaFoldDB" id="D4BK48"/>
<proteinExistence type="predicted"/>
<evidence type="ECO:0000256" key="1">
    <source>
        <dbReference type="SAM" id="Phobius"/>
    </source>
</evidence>
<dbReference type="Proteomes" id="UP000003880">
    <property type="component" value="Unassembled WGS sequence"/>
</dbReference>
<dbReference type="HOGENOM" id="CLU_3166247_0_0_6"/>
<sequence>MFHSMPEKKINPVITLLSTRMLYFSGSFLWSGYLIFNSMYNLFFVIK</sequence>
<evidence type="ECO:0000313" key="2">
    <source>
        <dbReference type="EMBL" id="EFE05691.1"/>
    </source>
</evidence>
<keyword evidence="1" id="KW-1133">Transmembrane helix</keyword>
<name>D4BK48_9ENTR</name>